<dbReference type="AlphaFoldDB" id="A0A6I3MB31"/>
<dbReference type="RefSeq" id="WP_155052400.1">
    <property type="nucleotide sequence ID" value="NZ_BAAAIB010000008.1"/>
</dbReference>
<sequence>MTLTALREDALASTPTGATVRLGLPWIRSLPLASLDGLEVTIDGRPVETIGLELGGRLVGPSALADEPGWWFLQDRLVIHVDRMLEPGAHDISVAFTLMIPYLQAGPDRPLTLPFIAERTLVLDLESAAPSVARDVA</sequence>
<gene>
    <name evidence="1" type="ORF">GJ743_13330</name>
</gene>
<keyword evidence="2" id="KW-1185">Reference proteome</keyword>
<evidence type="ECO:0000313" key="2">
    <source>
        <dbReference type="Proteomes" id="UP000433071"/>
    </source>
</evidence>
<protein>
    <recommendedName>
        <fullName evidence="3">Flagellar biosynthesis protein</fullName>
    </recommendedName>
</protein>
<comment type="caution">
    <text evidence="1">The sequence shown here is derived from an EMBL/GenBank/DDBJ whole genome shotgun (WGS) entry which is preliminary data.</text>
</comment>
<dbReference type="EMBL" id="WMLB01000026">
    <property type="protein sequence ID" value="MTH69352.1"/>
    <property type="molecule type" value="Genomic_DNA"/>
</dbReference>
<organism evidence="1 2">
    <name type="scientific">Agromyces bracchium</name>
    <dbReference type="NCBI Taxonomy" id="88376"/>
    <lineage>
        <taxon>Bacteria</taxon>
        <taxon>Bacillati</taxon>
        <taxon>Actinomycetota</taxon>
        <taxon>Actinomycetes</taxon>
        <taxon>Micrococcales</taxon>
        <taxon>Microbacteriaceae</taxon>
        <taxon>Agromyces</taxon>
    </lineage>
</organism>
<proteinExistence type="predicted"/>
<reference evidence="1 2" key="1">
    <citation type="submission" date="2019-11" db="EMBL/GenBank/DDBJ databases">
        <title>Agromyces kandeliae sp. nov., isolated from mangrove soil.</title>
        <authorList>
            <person name="Wang R."/>
        </authorList>
    </citation>
    <scope>NUCLEOTIDE SEQUENCE [LARGE SCALE GENOMIC DNA]</scope>
    <source>
        <strain evidence="1 2">JCM 11433</strain>
    </source>
</reference>
<evidence type="ECO:0008006" key="3">
    <source>
        <dbReference type="Google" id="ProtNLM"/>
    </source>
</evidence>
<evidence type="ECO:0000313" key="1">
    <source>
        <dbReference type="EMBL" id="MTH69352.1"/>
    </source>
</evidence>
<dbReference type="OrthoDB" id="4940614at2"/>
<dbReference type="Proteomes" id="UP000433071">
    <property type="component" value="Unassembled WGS sequence"/>
</dbReference>
<name>A0A6I3MB31_9MICO</name>
<accession>A0A6I3MB31</accession>